<comment type="subunit">
    <text evidence="1 5">Homodimer.</text>
</comment>
<dbReference type="GO" id="GO:0050385">
    <property type="term" value="F:ureidoglycolate lyase activity"/>
    <property type="evidence" value="ECO:0007669"/>
    <property type="project" value="UniProtKB-EC"/>
</dbReference>
<evidence type="ECO:0000256" key="1">
    <source>
        <dbReference type="ARBA" id="ARBA00011738"/>
    </source>
</evidence>
<dbReference type="CDD" id="cd20298">
    <property type="entry name" value="cupin_UAH"/>
    <property type="match status" value="1"/>
</dbReference>
<dbReference type="EC" id="4.3.2.3" evidence="5"/>
<dbReference type="Gene3D" id="2.60.120.480">
    <property type="entry name" value="Ureidoglycolate hydrolase"/>
    <property type="match status" value="1"/>
</dbReference>
<dbReference type="InterPro" id="IPR007247">
    <property type="entry name" value="Ureidogly_lyase"/>
</dbReference>
<name>A0ABY5MFY9_9HYPH</name>
<dbReference type="InterPro" id="IPR011051">
    <property type="entry name" value="RmlC_Cupin_sf"/>
</dbReference>
<accession>A0ABY5MFY9</accession>
<comment type="pathway">
    <text evidence="5">Nitrogen metabolism; (S)-allantoin degradation.</text>
</comment>
<reference evidence="6 7" key="1">
    <citation type="submission" date="2018-07" db="EMBL/GenBank/DDBJ databases">
        <title>Genome sequence of Nitratireductor thuwali#1536.</title>
        <authorList>
            <person name="Michoud G."/>
            <person name="Merlino G."/>
            <person name="Sefrji F.O."/>
            <person name="Daffonchio D."/>
        </authorList>
    </citation>
    <scope>NUCLEOTIDE SEQUENCE [LARGE SCALE GENOMIC DNA]</scope>
    <source>
        <strain evidence="7">Nit1536</strain>
    </source>
</reference>
<dbReference type="PIRSF" id="PIRSF017306">
    <property type="entry name" value="Ureidogly_hydro"/>
    <property type="match status" value="1"/>
</dbReference>
<comment type="similarity">
    <text evidence="5">Belongs to the ureidoglycolate lyase family.</text>
</comment>
<proteinExistence type="inferred from homology"/>
<comment type="function">
    <text evidence="5">Catalyzes the catabolism of the allantoin degradation intermediate (S)-ureidoglycolate, generating urea and glyoxylate. Involved in the utilization of allantoin as nitrogen source.</text>
</comment>
<dbReference type="PANTHER" id="PTHR21221">
    <property type="entry name" value="UREIDOGLYCOLATE HYDROLASE"/>
    <property type="match status" value="1"/>
</dbReference>
<dbReference type="PANTHER" id="PTHR21221:SF1">
    <property type="entry name" value="UREIDOGLYCOLATE LYASE"/>
    <property type="match status" value="1"/>
</dbReference>
<dbReference type="EMBL" id="CP030941">
    <property type="protein sequence ID" value="UUP16955.1"/>
    <property type="molecule type" value="Genomic_DNA"/>
</dbReference>
<evidence type="ECO:0000256" key="3">
    <source>
        <dbReference type="ARBA" id="ARBA00023239"/>
    </source>
</evidence>
<keyword evidence="3 5" id="KW-0456">Lyase</keyword>
<gene>
    <name evidence="5 6" type="primary">allA</name>
    <name evidence="6" type="ORF">NTH_01405</name>
</gene>
<evidence type="ECO:0000256" key="5">
    <source>
        <dbReference type="HAMAP-Rule" id="MF_00616"/>
    </source>
</evidence>
<evidence type="ECO:0000256" key="4">
    <source>
        <dbReference type="ARBA" id="ARBA00047684"/>
    </source>
</evidence>
<dbReference type="InterPro" id="IPR024060">
    <property type="entry name" value="Ureidoglycolate_lyase_dom_sf"/>
</dbReference>
<sequence>MKRIEAQSLTREAFAPFGDVIETEGADSFLINEGNCRRFHDLARVEAVGEGARVLINIFRGQPYAMPLTLGMVERHPLGSQAFMPLSGRPFLVAVCPDNDGVPGEPLAFITAPGQGVNYARNVWHAVLTPIGQEQDFLVIDRGGEGNNLEEFFFDEPFTIHVGENP</sequence>
<dbReference type="InterPro" id="IPR023525">
    <property type="entry name" value="Ureidogly_lyase_bac"/>
</dbReference>
<dbReference type="InterPro" id="IPR047233">
    <property type="entry name" value="UAH_cupin"/>
</dbReference>
<organism evidence="6 7">
    <name type="scientific">Nitratireductor thuwali</name>
    <dbReference type="NCBI Taxonomy" id="2267699"/>
    <lineage>
        <taxon>Bacteria</taxon>
        <taxon>Pseudomonadati</taxon>
        <taxon>Pseudomonadota</taxon>
        <taxon>Alphaproteobacteria</taxon>
        <taxon>Hyphomicrobiales</taxon>
        <taxon>Phyllobacteriaceae</taxon>
        <taxon>Nitratireductor</taxon>
    </lineage>
</organism>
<dbReference type="NCBIfam" id="NF009932">
    <property type="entry name" value="PRK13395.1"/>
    <property type="match status" value="1"/>
</dbReference>
<dbReference type="SUPFAM" id="SSF51182">
    <property type="entry name" value="RmlC-like cupins"/>
    <property type="match status" value="1"/>
</dbReference>
<dbReference type="Pfam" id="PF04115">
    <property type="entry name" value="Ureidogly_lyase"/>
    <property type="match status" value="1"/>
</dbReference>
<dbReference type="Proteomes" id="UP001342418">
    <property type="component" value="Chromosome"/>
</dbReference>
<protein>
    <recommendedName>
        <fullName evidence="5">Ureidoglycolate lyase</fullName>
        <ecNumber evidence="5">4.3.2.3</ecNumber>
    </recommendedName>
    <alternativeName>
        <fullName evidence="5">Ureidoglycolatase</fullName>
    </alternativeName>
</protein>
<dbReference type="HAMAP" id="MF_00616">
    <property type="entry name" value="Ureidogly_lyase"/>
    <property type="match status" value="1"/>
</dbReference>
<comment type="cofactor">
    <cofactor evidence="5">
        <name>Ni(2+)</name>
        <dbReference type="ChEBI" id="CHEBI:49786"/>
    </cofactor>
</comment>
<evidence type="ECO:0000256" key="2">
    <source>
        <dbReference type="ARBA" id="ARBA00022631"/>
    </source>
</evidence>
<keyword evidence="7" id="KW-1185">Reference proteome</keyword>
<keyword evidence="2 5" id="KW-0659">Purine metabolism</keyword>
<evidence type="ECO:0000313" key="6">
    <source>
        <dbReference type="EMBL" id="UUP16955.1"/>
    </source>
</evidence>
<comment type="catalytic activity">
    <reaction evidence="4 5">
        <text>(S)-ureidoglycolate = urea + glyoxylate</text>
        <dbReference type="Rhea" id="RHEA:11304"/>
        <dbReference type="ChEBI" id="CHEBI:16199"/>
        <dbReference type="ChEBI" id="CHEBI:36655"/>
        <dbReference type="ChEBI" id="CHEBI:57296"/>
        <dbReference type="EC" id="4.3.2.3"/>
    </reaction>
</comment>
<dbReference type="RefSeq" id="WP_338529331.1">
    <property type="nucleotide sequence ID" value="NZ_CP030941.1"/>
</dbReference>
<evidence type="ECO:0000313" key="7">
    <source>
        <dbReference type="Proteomes" id="UP001342418"/>
    </source>
</evidence>